<evidence type="ECO:0000256" key="2">
    <source>
        <dbReference type="ARBA" id="ARBA00012614"/>
    </source>
</evidence>
<evidence type="ECO:0000256" key="7">
    <source>
        <dbReference type="RuleBase" id="RU362128"/>
    </source>
</evidence>
<gene>
    <name evidence="7" type="primary">ALG13</name>
    <name evidence="9" type="ORF">DAKH74_050230</name>
</gene>
<dbReference type="Proteomes" id="UP001377567">
    <property type="component" value="Unassembled WGS sequence"/>
</dbReference>
<accession>A0AAV5S5S1</accession>
<dbReference type="Pfam" id="PF04101">
    <property type="entry name" value="Glyco_tran_28_C"/>
    <property type="match status" value="1"/>
</dbReference>
<evidence type="ECO:0000256" key="4">
    <source>
        <dbReference type="ARBA" id="ARBA00024804"/>
    </source>
</evidence>
<keyword evidence="7" id="KW-0256">Endoplasmic reticulum</keyword>
<keyword evidence="7 9" id="KW-0328">Glycosyltransferase</keyword>
<proteinExistence type="inferred from homology"/>
<dbReference type="GO" id="GO:0006488">
    <property type="term" value="P:dolichol-linked oligosaccharide biosynthetic process"/>
    <property type="evidence" value="ECO:0007669"/>
    <property type="project" value="TreeGrafter"/>
</dbReference>
<evidence type="ECO:0000256" key="6">
    <source>
        <dbReference type="ARBA" id="ARBA00048184"/>
    </source>
</evidence>
<dbReference type="SUPFAM" id="SSF53756">
    <property type="entry name" value="UDP-Glycosyltransferase/glycogen phosphorylase"/>
    <property type="match status" value="1"/>
</dbReference>
<dbReference type="PANTHER" id="PTHR47043">
    <property type="entry name" value="UDP-N-ACETYLGLUCOSAMINE TRANSFERASE SUBUNIT ALG13"/>
    <property type="match status" value="1"/>
</dbReference>
<dbReference type="GO" id="GO:0043541">
    <property type="term" value="C:UDP-N-acetylglucosamine transferase complex"/>
    <property type="evidence" value="ECO:0007669"/>
    <property type="project" value="TreeGrafter"/>
</dbReference>
<sequence length="200" mass="21343">MGKTIFVTSGATVPFPDMIEAVLSRSFIAAAVENGYSRIIAQIGKGYKGTLLERVAALKTADDYKCSLTAQELGCDSIAASFKMTEQPLEVVAIEFSSKIEHIITELAELVISHAGAGSILDSLRLGAPLMVCVNEKLMDNHQQQIADKFEGLGYIIACKANAESLVSGITAIQTADLKPFPSTHNIAFENSLVSVAYSL</sequence>
<dbReference type="GO" id="GO:0004577">
    <property type="term" value="F:N-acetylglucosaminyldiphosphodolichol N-acetylglucosaminyltransferase activity"/>
    <property type="evidence" value="ECO:0007669"/>
    <property type="project" value="UniProtKB-EC"/>
</dbReference>
<name>A0AAV5S5S1_MAUHU</name>
<dbReference type="InterPro" id="IPR052474">
    <property type="entry name" value="UDP-GlcNAc_transferase"/>
</dbReference>
<evidence type="ECO:0000256" key="1">
    <source>
        <dbReference type="ARBA" id="ARBA00011198"/>
    </source>
</evidence>
<comment type="catalytic activity">
    <reaction evidence="6">
        <text>an N-acetyl-alpha-D-glucosaminyl-diphospho-di-trans,poly-cis-dolichol + UDP-N-acetyl-alpha-D-glucosamine = an N,N'-diacetylchitobiosyl-diphospho-di-trans,poly-cis-dolichol + UDP + H(+)</text>
        <dbReference type="Rhea" id="RHEA:23380"/>
        <dbReference type="Rhea" id="RHEA-COMP:19507"/>
        <dbReference type="Rhea" id="RHEA-COMP:19510"/>
        <dbReference type="ChEBI" id="CHEBI:15378"/>
        <dbReference type="ChEBI" id="CHEBI:57269"/>
        <dbReference type="ChEBI" id="CHEBI:57705"/>
        <dbReference type="ChEBI" id="CHEBI:58223"/>
        <dbReference type="ChEBI" id="CHEBI:58427"/>
        <dbReference type="EC" id="2.4.1.141"/>
    </reaction>
</comment>
<dbReference type="PANTHER" id="PTHR47043:SF1">
    <property type="entry name" value="UDP-N-ACETYLGLUCOSAMINE TRANSFERASE SUBUNIT ALG13"/>
    <property type="match status" value="1"/>
</dbReference>
<comment type="subcellular location">
    <subcellularLocation>
        <location evidence="7">Endoplasmic reticulum</location>
    </subcellularLocation>
</comment>
<comment type="caution">
    <text evidence="9">The sequence shown here is derived from an EMBL/GenBank/DDBJ whole genome shotgun (WGS) entry which is preliminary data.</text>
</comment>
<dbReference type="EMBL" id="BTGD01000025">
    <property type="protein sequence ID" value="GMM58406.1"/>
    <property type="molecule type" value="Genomic_DNA"/>
</dbReference>
<dbReference type="InterPro" id="IPR007235">
    <property type="entry name" value="Glyco_trans_28_C"/>
</dbReference>
<evidence type="ECO:0000256" key="3">
    <source>
        <dbReference type="ARBA" id="ARBA00017468"/>
    </source>
</evidence>
<dbReference type="Gene3D" id="3.40.50.2000">
    <property type="entry name" value="Glycogen Phosphorylase B"/>
    <property type="match status" value="1"/>
</dbReference>
<keyword evidence="7" id="KW-0808">Transferase</keyword>
<evidence type="ECO:0000259" key="8">
    <source>
        <dbReference type="Pfam" id="PF04101"/>
    </source>
</evidence>
<reference evidence="9 10" key="1">
    <citation type="journal article" date="2023" name="Elife">
        <title>Identification of key yeast species and microbe-microbe interactions impacting larval growth of Drosophila in the wild.</title>
        <authorList>
            <person name="Mure A."/>
            <person name="Sugiura Y."/>
            <person name="Maeda R."/>
            <person name="Honda K."/>
            <person name="Sakurai N."/>
            <person name="Takahashi Y."/>
            <person name="Watada M."/>
            <person name="Katoh T."/>
            <person name="Gotoh A."/>
            <person name="Gotoh Y."/>
            <person name="Taniguchi I."/>
            <person name="Nakamura K."/>
            <person name="Hayashi T."/>
            <person name="Katayama T."/>
            <person name="Uemura T."/>
            <person name="Hattori Y."/>
        </authorList>
    </citation>
    <scope>NUCLEOTIDE SEQUENCE [LARGE SCALE GENOMIC DNA]</scope>
    <source>
        <strain evidence="9 10">KH-74</strain>
    </source>
</reference>
<dbReference type="AlphaFoldDB" id="A0AAV5S5S1"/>
<dbReference type="EC" id="2.4.1.141" evidence="2 7"/>
<comment type="function">
    <text evidence="4 7">Involved in protein N-glycosylation. Essential for the second step of the dolichol-linked oligosaccharide pathway.</text>
</comment>
<evidence type="ECO:0000313" key="9">
    <source>
        <dbReference type="EMBL" id="GMM58406.1"/>
    </source>
</evidence>
<keyword evidence="10" id="KW-1185">Reference proteome</keyword>
<protein>
    <recommendedName>
        <fullName evidence="3 7">UDP-N-acetylglucosamine transferase subunit ALG13</fullName>
        <ecNumber evidence="2 7">2.4.1.141</ecNumber>
    </recommendedName>
    <alternativeName>
        <fullName evidence="5 7">Asparagine-linked glycosylation protein 13</fullName>
    </alternativeName>
</protein>
<evidence type="ECO:0000313" key="10">
    <source>
        <dbReference type="Proteomes" id="UP001377567"/>
    </source>
</evidence>
<comment type="similarity">
    <text evidence="7">Belongs to the glycosyltransferase 28 family.</text>
</comment>
<comment type="subunit">
    <text evidence="1 7">Heterodimer with ALG14 to form a functional enzyme.</text>
</comment>
<evidence type="ECO:0000256" key="5">
    <source>
        <dbReference type="ARBA" id="ARBA00032061"/>
    </source>
</evidence>
<organism evidence="9 10">
    <name type="scientific">Maudiozyma humilis</name>
    <name type="common">Sour dough yeast</name>
    <name type="synonym">Kazachstania humilis</name>
    <dbReference type="NCBI Taxonomy" id="51915"/>
    <lineage>
        <taxon>Eukaryota</taxon>
        <taxon>Fungi</taxon>
        <taxon>Dikarya</taxon>
        <taxon>Ascomycota</taxon>
        <taxon>Saccharomycotina</taxon>
        <taxon>Saccharomycetes</taxon>
        <taxon>Saccharomycetales</taxon>
        <taxon>Saccharomycetaceae</taxon>
        <taxon>Maudiozyma</taxon>
    </lineage>
</organism>
<feature type="domain" description="Glycosyl transferase family 28 C-terminal" evidence="8">
    <location>
        <begin position="4"/>
        <end position="187"/>
    </location>
</feature>